<keyword evidence="4" id="KW-0812">Transmembrane</keyword>
<dbReference type="OrthoDB" id="4774723at2"/>
<evidence type="ECO:0000256" key="1">
    <source>
        <dbReference type="ARBA" id="ARBA00004370"/>
    </source>
</evidence>
<protein>
    <submittedName>
        <fullName evidence="5">Mce associated membrane protein</fullName>
    </submittedName>
</protein>
<reference evidence="5 6" key="1">
    <citation type="submission" date="2015-03" db="EMBL/GenBank/DDBJ databases">
        <authorList>
            <person name="Urmite Genomes"/>
        </authorList>
    </citation>
    <scope>NUCLEOTIDE SEQUENCE [LARGE SCALE GENOMIC DNA]</scope>
    <source>
        <strain evidence="5 6">CSUR P1491</strain>
    </source>
</reference>
<evidence type="ECO:0000256" key="2">
    <source>
        <dbReference type="ARBA" id="ARBA00023136"/>
    </source>
</evidence>
<evidence type="ECO:0000256" key="4">
    <source>
        <dbReference type="SAM" id="Phobius"/>
    </source>
</evidence>
<dbReference type="RefSeq" id="WP_090609720.1">
    <property type="nucleotide sequence ID" value="NZ_CTEE01000002.1"/>
</dbReference>
<keyword evidence="2 4" id="KW-0472">Membrane</keyword>
<proteinExistence type="predicted"/>
<dbReference type="PANTHER" id="PTHR37042">
    <property type="entry name" value="OUTER MEMBRANE PROTEIN RV1973"/>
    <property type="match status" value="1"/>
</dbReference>
<sequence length="232" mass="23968">MADDAGAAGQLTAPGPNSPAMTDGDDMQTDVDDSPAAVDPGLRRDGGGEDIDVAQEPAAGKTNGADRPPGKPTPATRLAALLGAAAVTALAALAGWLGFRAYQSHQAQGQRSVFLQVARQEALNLTTIDWQHPDADVQRILDGATGQFHDDFAARSQPFVEVLKQAKSTTVGTVTAAGMESATADEAQVLVAVSVKTTYAGGPEAPPRAWRMRIAVQKVGDQAKVSNVAFVP</sequence>
<dbReference type="Proteomes" id="UP000199251">
    <property type="component" value="Unassembled WGS sequence"/>
</dbReference>
<feature type="compositionally biased region" description="Acidic residues" evidence="3">
    <location>
        <begin position="23"/>
        <end position="33"/>
    </location>
</feature>
<dbReference type="STRING" id="141349.BN1232_05890"/>
<evidence type="ECO:0000313" key="5">
    <source>
        <dbReference type="EMBL" id="CQD23843.1"/>
    </source>
</evidence>
<evidence type="ECO:0000313" key="6">
    <source>
        <dbReference type="Proteomes" id="UP000199251"/>
    </source>
</evidence>
<dbReference type="GO" id="GO:0016020">
    <property type="term" value="C:membrane"/>
    <property type="evidence" value="ECO:0007669"/>
    <property type="project" value="UniProtKB-SubCell"/>
</dbReference>
<dbReference type="AlphaFoldDB" id="A0A0E4CR86"/>
<dbReference type="PANTHER" id="PTHR37042:SF4">
    <property type="entry name" value="OUTER MEMBRANE PROTEIN RV1973"/>
    <property type="match status" value="1"/>
</dbReference>
<gene>
    <name evidence="5" type="ORF">BN1232_05890</name>
</gene>
<keyword evidence="4" id="KW-1133">Transmembrane helix</keyword>
<accession>A0A0E4CR86</accession>
<organism evidence="5 6">
    <name type="scientific">Mycobacterium lentiflavum</name>
    <dbReference type="NCBI Taxonomy" id="141349"/>
    <lineage>
        <taxon>Bacteria</taxon>
        <taxon>Bacillati</taxon>
        <taxon>Actinomycetota</taxon>
        <taxon>Actinomycetes</taxon>
        <taxon>Mycobacteriales</taxon>
        <taxon>Mycobacteriaceae</taxon>
        <taxon>Mycobacterium</taxon>
        <taxon>Mycobacterium simiae complex</taxon>
    </lineage>
</organism>
<name>A0A0E4CR86_MYCLN</name>
<evidence type="ECO:0000256" key="3">
    <source>
        <dbReference type="SAM" id="MobiDB-lite"/>
    </source>
</evidence>
<feature type="transmembrane region" description="Helical" evidence="4">
    <location>
        <begin position="78"/>
        <end position="99"/>
    </location>
</feature>
<comment type="subcellular location">
    <subcellularLocation>
        <location evidence="1">Membrane</location>
    </subcellularLocation>
</comment>
<dbReference type="EMBL" id="CTEE01000002">
    <property type="protein sequence ID" value="CQD23843.1"/>
    <property type="molecule type" value="Genomic_DNA"/>
</dbReference>
<feature type="region of interest" description="Disordered" evidence="3">
    <location>
        <begin position="1"/>
        <end position="75"/>
    </location>
</feature>